<reference evidence="2 3" key="1">
    <citation type="submission" date="2014-11" db="EMBL/GenBank/DDBJ databases">
        <authorList>
            <person name="Urmite Genomes Urmite Genomes"/>
        </authorList>
    </citation>
    <scope>NUCLEOTIDE SEQUENCE [LARGE SCALE GENOMIC DNA]</scope>
    <source>
        <strain evidence="2 3">Oc5</strain>
    </source>
</reference>
<protein>
    <submittedName>
        <fullName evidence="2">Flagellar brake protein YcgR</fullName>
    </submittedName>
</protein>
<dbReference type="OrthoDB" id="1951449at2"/>
<keyword evidence="2" id="KW-0966">Cell projection</keyword>
<feature type="domain" description="PilZ" evidence="1">
    <location>
        <begin position="97"/>
        <end position="213"/>
    </location>
</feature>
<dbReference type="GO" id="GO:0035438">
    <property type="term" value="F:cyclic-di-GMP binding"/>
    <property type="evidence" value="ECO:0007669"/>
    <property type="project" value="InterPro"/>
</dbReference>
<gene>
    <name evidence="2" type="primary">ycgR</name>
    <name evidence="2" type="ORF">BN997_02055</name>
</gene>
<dbReference type="Gene3D" id="2.40.10.220">
    <property type="entry name" value="predicted glycosyltransferase like domains"/>
    <property type="match status" value="1"/>
</dbReference>
<dbReference type="Pfam" id="PF07238">
    <property type="entry name" value="PilZ"/>
    <property type="match status" value="1"/>
</dbReference>
<evidence type="ECO:0000259" key="1">
    <source>
        <dbReference type="Pfam" id="PF07238"/>
    </source>
</evidence>
<name>A0A0A1MT98_9BACI</name>
<dbReference type="EMBL" id="CDGG01000001">
    <property type="protein sequence ID" value="CEI82196.1"/>
    <property type="molecule type" value="Genomic_DNA"/>
</dbReference>
<evidence type="ECO:0000313" key="2">
    <source>
        <dbReference type="EMBL" id="CEI82196.1"/>
    </source>
</evidence>
<dbReference type="SUPFAM" id="SSF141371">
    <property type="entry name" value="PilZ domain-like"/>
    <property type="match status" value="1"/>
</dbReference>
<sequence>MSNEAYTEFWNGQLLELVTSEGKTYYTQLIRNESELLIQRPVNKQNVPMLIENGMMVTVCFHDDKKGLCNFSSQLYLQQNGKIAITNPSLDAIKVVQRRQFFRVKVMLDMDLTLPSAEDANPNEEEAEGESITVTTHDISGGGAAFLTQSKIVEIGDKVEGTLYLKTKDTQQKIVFKGSVVNVIKQSNSMYKNALQFIDMREGTRSHIVKFCIAKQIEIRNKIKG</sequence>
<organism evidence="2 3">
    <name type="scientific">Oceanobacillus oncorhynchi</name>
    <dbReference type="NCBI Taxonomy" id="545501"/>
    <lineage>
        <taxon>Bacteria</taxon>
        <taxon>Bacillati</taxon>
        <taxon>Bacillota</taxon>
        <taxon>Bacilli</taxon>
        <taxon>Bacillales</taxon>
        <taxon>Bacillaceae</taxon>
        <taxon>Oceanobacillus</taxon>
    </lineage>
</organism>
<dbReference type="AlphaFoldDB" id="A0A0A1MT98"/>
<keyword evidence="2" id="KW-0282">Flagellum</keyword>
<dbReference type="InterPro" id="IPR009875">
    <property type="entry name" value="PilZ_domain"/>
</dbReference>
<keyword evidence="2" id="KW-0969">Cilium</keyword>
<dbReference type="RefSeq" id="WP_042531850.1">
    <property type="nucleotide sequence ID" value="NZ_CDGG01000001.1"/>
</dbReference>
<evidence type="ECO:0000313" key="3">
    <source>
        <dbReference type="Proteomes" id="UP000040453"/>
    </source>
</evidence>
<dbReference type="Proteomes" id="UP000040453">
    <property type="component" value="Unassembled WGS sequence"/>
</dbReference>
<dbReference type="STRING" id="545501.BN997_02055"/>
<keyword evidence="3" id="KW-1185">Reference proteome</keyword>
<proteinExistence type="predicted"/>
<accession>A0A0A1MT98</accession>